<dbReference type="Proteomes" id="UP000664203">
    <property type="component" value="Unassembled WGS sequence"/>
</dbReference>
<dbReference type="OrthoDB" id="4161095at2759"/>
<organism evidence="2 3">
    <name type="scientific">Alectoria fallacina</name>
    <dbReference type="NCBI Taxonomy" id="1903189"/>
    <lineage>
        <taxon>Eukaryota</taxon>
        <taxon>Fungi</taxon>
        <taxon>Dikarya</taxon>
        <taxon>Ascomycota</taxon>
        <taxon>Pezizomycotina</taxon>
        <taxon>Lecanoromycetes</taxon>
        <taxon>OSLEUM clade</taxon>
        <taxon>Lecanoromycetidae</taxon>
        <taxon>Lecanorales</taxon>
        <taxon>Lecanorineae</taxon>
        <taxon>Parmeliaceae</taxon>
        <taxon>Alectoria</taxon>
    </lineage>
</organism>
<dbReference type="EMBL" id="CAJPDR010000530">
    <property type="protein sequence ID" value="CAF9938860.1"/>
    <property type="molecule type" value="Genomic_DNA"/>
</dbReference>
<evidence type="ECO:0000256" key="1">
    <source>
        <dbReference type="SAM" id="MobiDB-lite"/>
    </source>
</evidence>
<feature type="region of interest" description="Disordered" evidence="1">
    <location>
        <begin position="1"/>
        <end position="59"/>
    </location>
</feature>
<dbReference type="AlphaFoldDB" id="A0A8H3J191"/>
<proteinExistence type="predicted"/>
<feature type="compositionally biased region" description="Polar residues" evidence="1">
    <location>
        <begin position="1"/>
        <end position="31"/>
    </location>
</feature>
<accession>A0A8H3J191</accession>
<protein>
    <submittedName>
        <fullName evidence="2">Uncharacterized protein</fullName>
    </submittedName>
</protein>
<comment type="caution">
    <text evidence="2">The sequence shown here is derived from an EMBL/GenBank/DDBJ whole genome shotgun (WGS) entry which is preliminary data.</text>
</comment>
<sequence length="82" mass="8556">MPSLPSLTSSEKPSNSDTTLDQESVTKNISSAMDDANEKSGSSAAAETKAGVAQSASEVEKAANKLYEENIEDEYAKREGGA</sequence>
<name>A0A8H3J191_9LECA</name>
<gene>
    <name evidence="2" type="ORF">ALECFALPRED_007908</name>
</gene>
<keyword evidence="3" id="KW-1185">Reference proteome</keyword>
<evidence type="ECO:0000313" key="2">
    <source>
        <dbReference type="EMBL" id="CAF9938860.1"/>
    </source>
</evidence>
<reference evidence="2" key="1">
    <citation type="submission" date="2021-03" db="EMBL/GenBank/DDBJ databases">
        <authorList>
            <person name="Tagirdzhanova G."/>
        </authorList>
    </citation>
    <scope>NUCLEOTIDE SEQUENCE</scope>
</reference>
<evidence type="ECO:0000313" key="3">
    <source>
        <dbReference type="Proteomes" id="UP000664203"/>
    </source>
</evidence>